<comment type="caution">
    <text evidence="2">The sequence shown here is derived from an EMBL/GenBank/DDBJ whole genome shotgun (WGS) entry which is preliminary data.</text>
</comment>
<dbReference type="EMBL" id="JBHSDJ010000013">
    <property type="protein sequence ID" value="MFC4246128.1"/>
    <property type="molecule type" value="Genomic_DNA"/>
</dbReference>
<gene>
    <name evidence="2" type="ORF">ACFOZ7_03850</name>
</gene>
<feature type="compositionally biased region" description="Polar residues" evidence="1">
    <location>
        <begin position="203"/>
        <end position="213"/>
    </location>
</feature>
<dbReference type="GeneID" id="71855100"/>
<feature type="region of interest" description="Disordered" evidence="1">
    <location>
        <begin position="1"/>
        <end position="22"/>
    </location>
</feature>
<dbReference type="RefSeq" id="WP_246968244.1">
    <property type="nucleotide sequence ID" value="NZ_CP095397.1"/>
</dbReference>
<feature type="region of interest" description="Disordered" evidence="1">
    <location>
        <begin position="154"/>
        <end position="213"/>
    </location>
</feature>
<evidence type="ECO:0000313" key="3">
    <source>
        <dbReference type="Proteomes" id="UP001595821"/>
    </source>
</evidence>
<feature type="compositionally biased region" description="Acidic residues" evidence="1">
    <location>
        <begin position="157"/>
        <end position="171"/>
    </location>
</feature>
<evidence type="ECO:0000313" key="2">
    <source>
        <dbReference type="EMBL" id="MFC4246128.1"/>
    </source>
</evidence>
<sequence>MTDLLDEAEAGVDSLPLHGDASEDDLVGALADEDGHRLLEAADDAADLLETADSRALLEALDLAELPDGSRPETIPEAIAGGEQSGVEDLRVLVKLARLSDGIDRDCGESLAELRTVVADRTDEHGREEGLQSTMRSALGDFGDEVQDLRGRLEGMAGDDGDADTAADDASNDERDYADVGSRQNSTMYSTMALPPSERPDMGQSTRHSTMPK</sequence>
<dbReference type="Proteomes" id="UP001595821">
    <property type="component" value="Unassembled WGS sequence"/>
</dbReference>
<feature type="compositionally biased region" description="Acidic residues" evidence="1">
    <location>
        <begin position="1"/>
        <end position="10"/>
    </location>
</feature>
<proteinExistence type="predicted"/>
<evidence type="ECO:0000256" key="1">
    <source>
        <dbReference type="SAM" id="MobiDB-lite"/>
    </source>
</evidence>
<protein>
    <submittedName>
        <fullName evidence="2">Uncharacterized protein</fullName>
    </submittedName>
</protein>
<reference evidence="2 3" key="1">
    <citation type="journal article" date="2014" name="Int. J. Syst. Evol. Microbiol.">
        <title>Complete genome sequence of Corynebacterium casei LMG S-19264T (=DSM 44701T), isolated from a smear-ripened cheese.</title>
        <authorList>
            <consortium name="US DOE Joint Genome Institute (JGI-PGF)"/>
            <person name="Walter F."/>
            <person name="Albersmeier A."/>
            <person name="Kalinowski J."/>
            <person name="Ruckert C."/>
        </authorList>
    </citation>
    <scope>NUCLEOTIDE SEQUENCE [LARGE SCALE GENOMIC DNA]</scope>
    <source>
        <strain evidence="2 3">IBRC-M 10912</strain>
    </source>
</reference>
<accession>A0ABD5NVL7</accession>
<organism evidence="2 3">
    <name type="scientific">Natribaculum luteum</name>
    <dbReference type="NCBI Taxonomy" id="1586232"/>
    <lineage>
        <taxon>Archaea</taxon>
        <taxon>Methanobacteriati</taxon>
        <taxon>Methanobacteriota</taxon>
        <taxon>Stenosarchaea group</taxon>
        <taxon>Halobacteria</taxon>
        <taxon>Halobacteriales</taxon>
        <taxon>Natrialbaceae</taxon>
        <taxon>Natribaculum</taxon>
    </lineage>
</organism>
<name>A0ABD5NVL7_9EURY</name>
<dbReference type="AlphaFoldDB" id="A0ABD5NVL7"/>